<feature type="disulfide bond" evidence="21">
    <location>
        <begin position="58"/>
        <end position="107"/>
    </location>
</feature>
<dbReference type="PROSITE" id="PS50835">
    <property type="entry name" value="IG_LIKE"/>
    <property type="match status" value="3"/>
</dbReference>
<dbReference type="GO" id="GO:0008284">
    <property type="term" value="P:positive regulation of cell population proliferation"/>
    <property type="evidence" value="ECO:0007669"/>
    <property type="project" value="InterPro"/>
</dbReference>
<dbReference type="RefSeq" id="XP_022288761.1">
    <property type="nucleotide sequence ID" value="XM_022433053.1"/>
</dbReference>
<evidence type="ECO:0000313" key="27">
    <source>
        <dbReference type="Proteomes" id="UP000694844"/>
    </source>
</evidence>
<keyword evidence="3 18" id="KW-0808">Transferase</keyword>
<dbReference type="PROSITE" id="PS50011">
    <property type="entry name" value="PROTEIN_KINASE_DOM"/>
    <property type="match status" value="1"/>
</dbReference>
<dbReference type="FunFam" id="2.60.40.10:FF:000020">
    <property type="entry name" value="Fibroblast growth factor receptor"/>
    <property type="match status" value="1"/>
</dbReference>
<evidence type="ECO:0000256" key="21">
    <source>
        <dbReference type="PIRSR" id="PIRSR000628-3"/>
    </source>
</evidence>
<evidence type="ECO:0000313" key="30">
    <source>
        <dbReference type="RefSeq" id="XP_022288757.1"/>
    </source>
</evidence>
<keyword evidence="6" id="KW-0677">Repeat</keyword>
<keyword evidence="8 18" id="KW-0418">Kinase</keyword>
<evidence type="ECO:0000256" key="9">
    <source>
        <dbReference type="ARBA" id="ARBA00022840"/>
    </source>
</evidence>
<evidence type="ECO:0000256" key="14">
    <source>
        <dbReference type="ARBA" id="ARBA00023170"/>
    </source>
</evidence>
<evidence type="ECO:0000256" key="20">
    <source>
        <dbReference type="PIRSR" id="PIRSR000628-2"/>
    </source>
</evidence>
<keyword evidence="12 18" id="KW-0829">Tyrosine-protein kinase</keyword>
<evidence type="ECO:0000256" key="10">
    <source>
        <dbReference type="ARBA" id="ARBA00022989"/>
    </source>
</evidence>
<dbReference type="SMART" id="SM00408">
    <property type="entry name" value="IGc2"/>
    <property type="match status" value="3"/>
</dbReference>
<evidence type="ECO:0000256" key="19">
    <source>
        <dbReference type="PIRSR" id="PIRSR000628-1"/>
    </source>
</evidence>
<comment type="similarity">
    <text evidence="18">Belongs to the protein kinase superfamily. Tyr protein kinase family. Fibroblast growth factor receptor subfamily.</text>
</comment>
<dbReference type="Pfam" id="PF07679">
    <property type="entry name" value="I-set"/>
    <property type="match status" value="2"/>
</dbReference>
<dbReference type="SMART" id="SM00219">
    <property type="entry name" value="TyrKc"/>
    <property type="match status" value="1"/>
</dbReference>
<evidence type="ECO:0000256" key="11">
    <source>
        <dbReference type="ARBA" id="ARBA00023136"/>
    </source>
</evidence>
<evidence type="ECO:0000313" key="28">
    <source>
        <dbReference type="RefSeq" id="XP_022288755.1"/>
    </source>
</evidence>
<proteinExistence type="inferred from homology"/>
<dbReference type="RefSeq" id="XP_022288756.1">
    <property type="nucleotide sequence ID" value="XM_022433048.1"/>
</dbReference>
<dbReference type="InterPro" id="IPR007110">
    <property type="entry name" value="Ig-like_dom"/>
</dbReference>
<dbReference type="RefSeq" id="XP_022288757.1">
    <property type="nucleotide sequence ID" value="XM_022433049.1"/>
</dbReference>
<feature type="binding site" evidence="20 22">
    <location>
        <position position="526"/>
    </location>
    <ligand>
        <name>ATP</name>
        <dbReference type="ChEBI" id="CHEBI:30616"/>
    </ligand>
</feature>
<keyword evidence="5" id="KW-0732">Signal</keyword>
<dbReference type="FunFam" id="1.10.510.10:FF:000007">
    <property type="entry name" value="Fibroblast growth factor receptor"/>
    <property type="match status" value="1"/>
</dbReference>
<keyword evidence="4 24" id="KW-0812">Transmembrane</keyword>
<dbReference type="InterPro" id="IPR016248">
    <property type="entry name" value="FGF_rcpt_fam"/>
</dbReference>
<name>A0A8B8AC80_CRAVI</name>
<evidence type="ECO:0000256" key="24">
    <source>
        <dbReference type="SAM" id="Phobius"/>
    </source>
</evidence>
<evidence type="ECO:0000313" key="32">
    <source>
        <dbReference type="RefSeq" id="XP_022288760.1"/>
    </source>
</evidence>
<dbReference type="AlphaFoldDB" id="A0A8B8AC80"/>
<evidence type="ECO:0000313" key="29">
    <source>
        <dbReference type="RefSeq" id="XP_022288756.1"/>
    </source>
</evidence>
<dbReference type="FunFam" id="3.30.200.20:FF:000814">
    <property type="entry name" value="Fibroblast growth factor receptor 2"/>
    <property type="match status" value="1"/>
</dbReference>
<feature type="transmembrane region" description="Helical" evidence="24">
    <location>
        <begin position="389"/>
        <end position="414"/>
    </location>
</feature>
<dbReference type="OrthoDB" id="5984265at2759"/>
<dbReference type="GO" id="GO:0043235">
    <property type="term" value="C:receptor complex"/>
    <property type="evidence" value="ECO:0007669"/>
    <property type="project" value="TreeGrafter"/>
</dbReference>
<accession>A0A8B8AC80</accession>
<dbReference type="Gene3D" id="2.60.40.10">
    <property type="entry name" value="Immunoglobulins"/>
    <property type="match status" value="3"/>
</dbReference>
<evidence type="ECO:0000256" key="13">
    <source>
        <dbReference type="ARBA" id="ARBA00023157"/>
    </source>
</evidence>
<dbReference type="RefSeq" id="XP_022288760.1">
    <property type="nucleotide sequence ID" value="XM_022433052.1"/>
</dbReference>
<dbReference type="GO" id="GO:0005886">
    <property type="term" value="C:plasma membrane"/>
    <property type="evidence" value="ECO:0007669"/>
    <property type="project" value="TreeGrafter"/>
</dbReference>
<evidence type="ECO:0000256" key="12">
    <source>
        <dbReference type="ARBA" id="ARBA00023137"/>
    </source>
</evidence>
<keyword evidence="10 24" id="KW-1133">Transmembrane helix</keyword>
<evidence type="ECO:0000256" key="22">
    <source>
        <dbReference type="PROSITE-ProRule" id="PRU10141"/>
    </source>
</evidence>
<dbReference type="Gene3D" id="3.30.200.20">
    <property type="entry name" value="Phosphorylase Kinase, domain 1"/>
    <property type="match status" value="1"/>
</dbReference>
<dbReference type="PROSITE" id="PS00107">
    <property type="entry name" value="PROTEIN_KINASE_ATP"/>
    <property type="match status" value="1"/>
</dbReference>
<dbReference type="GO" id="GO:0005524">
    <property type="term" value="F:ATP binding"/>
    <property type="evidence" value="ECO:0007669"/>
    <property type="project" value="UniProtKB-UniRule"/>
</dbReference>
<keyword evidence="11 18" id="KW-0472">Membrane</keyword>
<dbReference type="PIRSF" id="PIRSF000628">
    <property type="entry name" value="FGFR"/>
    <property type="match status" value="1"/>
</dbReference>
<keyword evidence="16" id="KW-0393">Immunoglobulin domain</keyword>
<organism evidence="27 28">
    <name type="scientific">Crassostrea virginica</name>
    <name type="common">Eastern oyster</name>
    <dbReference type="NCBI Taxonomy" id="6565"/>
    <lineage>
        <taxon>Eukaryota</taxon>
        <taxon>Metazoa</taxon>
        <taxon>Spiralia</taxon>
        <taxon>Lophotrochozoa</taxon>
        <taxon>Mollusca</taxon>
        <taxon>Bivalvia</taxon>
        <taxon>Autobranchia</taxon>
        <taxon>Pteriomorphia</taxon>
        <taxon>Ostreida</taxon>
        <taxon>Ostreoidea</taxon>
        <taxon>Ostreidae</taxon>
        <taxon>Crassostrea</taxon>
    </lineage>
</organism>
<evidence type="ECO:0000259" key="26">
    <source>
        <dbReference type="PROSITE" id="PS50835"/>
    </source>
</evidence>
<dbReference type="InterPro" id="IPR017441">
    <property type="entry name" value="Protein_kinase_ATP_BS"/>
</dbReference>
<evidence type="ECO:0000256" key="18">
    <source>
        <dbReference type="PIRNR" id="PIRNR000628"/>
    </source>
</evidence>
<feature type="region of interest" description="Disordered" evidence="23">
    <location>
        <begin position="586"/>
        <end position="607"/>
    </location>
</feature>
<evidence type="ECO:0000256" key="6">
    <source>
        <dbReference type="ARBA" id="ARBA00022737"/>
    </source>
</evidence>
<dbReference type="Pfam" id="PF13927">
    <property type="entry name" value="Ig_3"/>
    <property type="match status" value="1"/>
</dbReference>
<keyword evidence="2" id="KW-0597">Phosphoprotein</keyword>
<keyword evidence="13 21" id="KW-1015">Disulfide bond</keyword>
<dbReference type="InterPro" id="IPR036179">
    <property type="entry name" value="Ig-like_dom_sf"/>
</dbReference>
<evidence type="ECO:0000256" key="16">
    <source>
        <dbReference type="ARBA" id="ARBA00023319"/>
    </source>
</evidence>
<dbReference type="SUPFAM" id="SSF48726">
    <property type="entry name" value="Immunoglobulin"/>
    <property type="match status" value="3"/>
</dbReference>
<dbReference type="GeneID" id="111100896"/>
<comment type="subcellular location">
    <subcellularLocation>
        <location evidence="1">Membrane</location>
        <topology evidence="1">Single-pass membrane protein</topology>
    </subcellularLocation>
</comment>
<gene>
    <name evidence="28 29 30 31 32 33" type="primary">LOC111100896</name>
</gene>
<dbReference type="RefSeq" id="XP_022288759.1">
    <property type="nucleotide sequence ID" value="XM_022433051.1"/>
</dbReference>
<feature type="domain" description="Ig-like" evidence="26">
    <location>
        <begin position="245"/>
        <end position="351"/>
    </location>
</feature>
<evidence type="ECO:0000256" key="8">
    <source>
        <dbReference type="ARBA" id="ARBA00022777"/>
    </source>
</evidence>
<evidence type="ECO:0000313" key="31">
    <source>
        <dbReference type="RefSeq" id="XP_022288759.1"/>
    </source>
</evidence>
<evidence type="ECO:0000256" key="5">
    <source>
        <dbReference type="ARBA" id="ARBA00022729"/>
    </source>
</evidence>
<dbReference type="PROSITE" id="PS00109">
    <property type="entry name" value="PROTEIN_KINASE_TYR"/>
    <property type="match status" value="1"/>
</dbReference>
<feature type="disulfide bond" evidence="21">
    <location>
        <begin position="265"/>
        <end position="335"/>
    </location>
</feature>
<evidence type="ECO:0000256" key="2">
    <source>
        <dbReference type="ARBA" id="ARBA00022553"/>
    </source>
</evidence>
<keyword evidence="27" id="KW-1185">Reference proteome</keyword>
<feature type="binding site" evidence="20">
    <location>
        <position position="655"/>
    </location>
    <ligand>
        <name>ATP</name>
        <dbReference type="ChEBI" id="CHEBI:30616"/>
    </ligand>
</feature>
<dbReference type="InterPro" id="IPR013783">
    <property type="entry name" value="Ig-like_fold"/>
</dbReference>
<feature type="transmembrane region" description="Helical" evidence="24">
    <location>
        <begin position="7"/>
        <end position="25"/>
    </location>
</feature>
<feature type="compositionally biased region" description="Basic and acidic residues" evidence="23">
    <location>
        <begin position="598"/>
        <end position="607"/>
    </location>
</feature>
<dbReference type="InterPro" id="IPR001245">
    <property type="entry name" value="Ser-Thr/Tyr_kinase_cat_dom"/>
</dbReference>
<evidence type="ECO:0000256" key="17">
    <source>
        <dbReference type="ARBA" id="ARBA00051243"/>
    </source>
</evidence>
<evidence type="ECO:0000256" key="23">
    <source>
        <dbReference type="SAM" id="MobiDB-lite"/>
    </source>
</evidence>
<protein>
    <recommendedName>
        <fullName evidence="18">Fibroblast growth factor receptor</fullName>
        <ecNumber evidence="18">2.7.10.1</ecNumber>
    </recommendedName>
</protein>
<dbReference type="PANTHER" id="PTHR24416:SF550">
    <property type="entry name" value="FIBROBLAST GROWTH FACTOR RECEPTOR HOMOLOG 1-RELATED"/>
    <property type="match status" value="1"/>
</dbReference>
<keyword evidence="15" id="KW-0325">Glycoprotein</keyword>
<comment type="catalytic activity">
    <reaction evidence="17 18">
        <text>L-tyrosyl-[protein] + ATP = O-phospho-L-tyrosyl-[protein] + ADP + H(+)</text>
        <dbReference type="Rhea" id="RHEA:10596"/>
        <dbReference type="Rhea" id="RHEA-COMP:10136"/>
        <dbReference type="Rhea" id="RHEA-COMP:20101"/>
        <dbReference type="ChEBI" id="CHEBI:15378"/>
        <dbReference type="ChEBI" id="CHEBI:30616"/>
        <dbReference type="ChEBI" id="CHEBI:46858"/>
        <dbReference type="ChEBI" id="CHEBI:61978"/>
        <dbReference type="ChEBI" id="CHEBI:456216"/>
        <dbReference type="EC" id="2.7.10.1"/>
    </reaction>
</comment>
<dbReference type="InterPro" id="IPR003599">
    <property type="entry name" value="Ig_sub"/>
</dbReference>
<evidence type="ECO:0000313" key="33">
    <source>
        <dbReference type="RefSeq" id="XP_022288761.1"/>
    </source>
</evidence>
<dbReference type="Proteomes" id="UP000694844">
    <property type="component" value="Chromosome 6"/>
</dbReference>
<dbReference type="InterPro" id="IPR050122">
    <property type="entry name" value="RTK"/>
</dbReference>
<feature type="binding site" evidence="20">
    <location>
        <position position="641"/>
    </location>
    <ligand>
        <name>ATP</name>
        <dbReference type="ChEBI" id="CHEBI:30616"/>
    </ligand>
</feature>
<dbReference type="PRINTS" id="PR00109">
    <property type="entry name" value="TYRKINASE"/>
</dbReference>
<feature type="binding site" evidence="20">
    <location>
        <begin position="574"/>
        <end position="576"/>
    </location>
    <ligand>
        <name>ATP</name>
        <dbReference type="ChEBI" id="CHEBI:30616"/>
    </ligand>
</feature>
<dbReference type="InterPro" id="IPR008266">
    <property type="entry name" value="Tyr_kinase_AS"/>
</dbReference>
<keyword evidence="14 18" id="KW-0675">Receptor</keyword>
<evidence type="ECO:0000256" key="4">
    <source>
        <dbReference type="ARBA" id="ARBA00022692"/>
    </source>
</evidence>
<feature type="active site" description="Proton acceptor" evidence="19">
    <location>
        <position position="637"/>
    </location>
</feature>
<sequence length="852" mass="96964">MGFIQTVSIVVIIVSINLIFVSTVPSTQSTGEAPRLKQDDPAQESMTVNEGSKVRLKCRVSGRPRPYIIWYKNGKKLKPREDKRLKVNKNTLLITQPREKDSGQYSCYRENQYGHVWKNYSLTIMNEKESEEPKFVDCNTDGPPQFKDRSKLNEWIARPAQASVDFQCDVCGSPEPNVTWYFKDQRIDLRISGPAKYKVKRKTSLVVDKLTVLDAGEYTCVGQNEHGSVNHTFELKVIDRVLTKPVIQGPVNQTVTYMDDVRFDCIVVMSDLQPHIQWLKHYEVNGTYINEDNEPYVHIIQNSRQGSKQSSFNLTKPETLFIRNVTYEDAGWYTCLVTNAMGRAFQSAWLTVEDSKCDNCTNSTDDSLHEPPPQLAQVIQQLPSSRKNMTIVIIIIVICSTLVLIVIVIAVVCFRKWKIRNKKFTNVKRVIVMRPNEIYYPNKIGQEGQALIVPQVRIEQTNQRRRLSSDFTVMSEYDLPLDKTWEISREKLKMGKTLGEGAFGVVIMADAQSINGKNGATTVAVKMLKEDATDRELTDLIQEMEVMKLIGSHKNIINLLGCCTQNGPLYVIVEFAPHGNLRDFLRSRRPPNSGYEKPVGEENSTKETLSEKDLISFSYQVARGMDYLSSRQCIHRDLAARNVLVAEDYVLKIADFGLTRNVTNIDYYRKTGDGRLPVKWMAPEALFDRKYTSKSDVWSYGVLLWEIFTLGGNPYPSVPVERLFELLRSGHRMERPPYASKELYNLMSTCWMDAPTRRPTFLSLVKDLDKMLTSRGEVSEDRMKSAGKCLARIIHEYLDLEPGVTPLEMHVSTSDSQYSSMSRSCSSVSDEVISHTNISSTCSSDSDKEEVS</sequence>
<dbReference type="InterPro" id="IPR003598">
    <property type="entry name" value="Ig_sub2"/>
</dbReference>
<dbReference type="Pfam" id="PF07714">
    <property type="entry name" value="PK_Tyr_Ser-Thr"/>
    <property type="match status" value="1"/>
</dbReference>
<reference evidence="28 29" key="1">
    <citation type="submission" date="2025-04" db="UniProtKB">
        <authorList>
            <consortium name="RefSeq"/>
        </authorList>
    </citation>
    <scope>IDENTIFICATION</scope>
    <source>
        <tissue evidence="28 29">Whole sample</tissue>
    </source>
</reference>
<evidence type="ECO:0000256" key="15">
    <source>
        <dbReference type="ARBA" id="ARBA00023180"/>
    </source>
</evidence>
<dbReference type="InterPro" id="IPR000719">
    <property type="entry name" value="Prot_kinase_dom"/>
</dbReference>
<feature type="domain" description="Protein kinase" evidence="25">
    <location>
        <begin position="492"/>
        <end position="772"/>
    </location>
</feature>
<keyword evidence="9 18" id="KW-0067">ATP-binding</keyword>
<dbReference type="InterPro" id="IPR011009">
    <property type="entry name" value="Kinase-like_dom_sf"/>
</dbReference>
<dbReference type="InterPro" id="IPR013098">
    <property type="entry name" value="Ig_I-set"/>
</dbReference>
<feature type="binding site" evidence="20">
    <location>
        <begin position="498"/>
        <end position="504"/>
    </location>
    <ligand>
        <name>ATP</name>
        <dbReference type="ChEBI" id="CHEBI:30616"/>
    </ligand>
</feature>
<dbReference type="KEGG" id="cvn:111100896"/>
<feature type="region of interest" description="Disordered" evidence="23">
    <location>
        <begin position="28"/>
        <end position="49"/>
    </location>
</feature>
<dbReference type="GO" id="GO:0005007">
    <property type="term" value="F:fibroblast growth factor receptor activity"/>
    <property type="evidence" value="ECO:0007669"/>
    <property type="project" value="InterPro"/>
</dbReference>
<evidence type="ECO:0000256" key="1">
    <source>
        <dbReference type="ARBA" id="ARBA00004167"/>
    </source>
</evidence>
<dbReference type="RefSeq" id="XP_022288755.1">
    <property type="nucleotide sequence ID" value="XM_022433047.1"/>
</dbReference>
<evidence type="ECO:0000259" key="25">
    <source>
        <dbReference type="PROSITE" id="PS50011"/>
    </source>
</evidence>
<dbReference type="Gene3D" id="1.10.510.10">
    <property type="entry name" value="Transferase(Phosphotransferase) domain 1"/>
    <property type="match status" value="1"/>
</dbReference>
<feature type="disulfide bond" evidence="21">
    <location>
        <begin position="168"/>
        <end position="220"/>
    </location>
</feature>
<evidence type="ECO:0000256" key="3">
    <source>
        <dbReference type="ARBA" id="ARBA00022679"/>
    </source>
</evidence>
<feature type="binding site" evidence="20">
    <location>
        <position position="580"/>
    </location>
    <ligand>
        <name>ATP</name>
        <dbReference type="ChEBI" id="CHEBI:30616"/>
    </ligand>
</feature>
<evidence type="ECO:0000256" key="7">
    <source>
        <dbReference type="ARBA" id="ARBA00022741"/>
    </source>
</evidence>
<dbReference type="PANTHER" id="PTHR24416">
    <property type="entry name" value="TYROSINE-PROTEIN KINASE RECEPTOR"/>
    <property type="match status" value="1"/>
</dbReference>
<dbReference type="EC" id="2.7.10.1" evidence="18"/>
<feature type="domain" description="Ig-like" evidence="26">
    <location>
        <begin position="144"/>
        <end position="236"/>
    </location>
</feature>
<dbReference type="SMART" id="SM00409">
    <property type="entry name" value="IG"/>
    <property type="match status" value="3"/>
</dbReference>
<keyword evidence="7 18" id="KW-0547">Nucleotide-binding</keyword>
<dbReference type="FunFam" id="2.60.40.10:FF:000016">
    <property type="entry name" value="Fibroblast growth factor receptor"/>
    <property type="match status" value="2"/>
</dbReference>
<dbReference type="InterPro" id="IPR020635">
    <property type="entry name" value="Tyr_kinase_cat_dom"/>
</dbReference>
<feature type="domain" description="Ig-like" evidence="26">
    <location>
        <begin position="34"/>
        <end position="123"/>
    </location>
</feature>
<dbReference type="SUPFAM" id="SSF56112">
    <property type="entry name" value="Protein kinase-like (PK-like)"/>
    <property type="match status" value="1"/>
</dbReference>